<protein>
    <submittedName>
        <fullName evidence="2">Uncharacterized protein</fullName>
    </submittedName>
</protein>
<evidence type="ECO:0000313" key="2">
    <source>
        <dbReference type="EMBL" id="BBX06341.1"/>
    </source>
</evidence>
<reference evidence="2 3" key="1">
    <citation type="journal article" date="2019" name="Emerg. Microbes Infect.">
        <title>Comprehensive subspecies identification of 175 nontuberculous mycobacteria species based on 7547 genomic profiles.</title>
        <authorList>
            <person name="Matsumoto Y."/>
            <person name="Kinjo T."/>
            <person name="Motooka D."/>
            <person name="Nabeya D."/>
            <person name="Jung N."/>
            <person name="Uechi K."/>
            <person name="Horii T."/>
            <person name="Iida T."/>
            <person name="Fujita J."/>
            <person name="Nakamura S."/>
        </authorList>
    </citation>
    <scope>NUCLEOTIDE SEQUENCE [LARGE SCALE GENOMIC DNA]</scope>
    <source>
        <strain evidence="2 3">JCM 6376</strain>
    </source>
</reference>
<dbReference type="RefSeq" id="WP_172507202.1">
    <property type="nucleotide sequence ID" value="NZ_JACKTJ010000031.1"/>
</dbReference>
<dbReference type="KEGG" id="maic:MAIC_11440"/>
<sequence>MKALPAALAVAAWEPVRGDLARLGARVTLPPGHGATRANRQVDGRRVLVVTPPNRGGRPRNVLG</sequence>
<proteinExistence type="predicted"/>
<dbReference type="AlphaFoldDB" id="A0AAD1HJN1"/>
<organism evidence="2 3">
    <name type="scientific">Mycolicibacterium aichiense</name>
    <dbReference type="NCBI Taxonomy" id="1799"/>
    <lineage>
        <taxon>Bacteria</taxon>
        <taxon>Bacillati</taxon>
        <taxon>Actinomycetota</taxon>
        <taxon>Actinomycetes</taxon>
        <taxon>Mycobacteriales</taxon>
        <taxon>Mycobacteriaceae</taxon>
        <taxon>Mycolicibacterium</taxon>
    </lineage>
</organism>
<keyword evidence="3" id="KW-1185">Reference proteome</keyword>
<dbReference type="Proteomes" id="UP000467327">
    <property type="component" value="Chromosome"/>
</dbReference>
<dbReference type="EMBL" id="AP022561">
    <property type="protein sequence ID" value="BBX06341.1"/>
    <property type="molecule type" value="Genomic_DNA"/>
</dbReference>
<feature type="region of interest" description="Disordered" evidence="1">
    <location>
        <begin position="29"/>
        <end position="64"/>
    </location>
</feature>
<evidence type="ECO:0000256" key="1">
    <source>
        <dbReference type="SAM" id="MobiDB-lite"/>
    </source>
</evidence>
<evidence type="ECO:0000313" key="3">
    <source>
        <dbReference type="Proteomes" id="UP000467327"/>
    </source>
</evidence>
<gene>
    <name evidence="2" type="ORF">MAIC_11440</name>
</gene>
<name>A0AAD1HJN1_9MYCO</name>
<accession>A0AAD1HJN1</accession>